<feature type="transmembrane region" description="Helical" evidence="1">
    <location>
        <begin position="74"/>
        <end position="95"/>
    </location>
</feature>
<dbReference type="OrthoDB" id="6027385at2"/>
<feature type="transmembrane region" description="Helical" evidence="1">
    <location>
        <begin position="43"/>
        <end position="67"/>
    </location>
</feature>
<keyword evidence="1" id="KW-1133">Transmembrane helix</keyword>
<keyword evidence="1" id="KW-0472">Membrane</keyword>
<evidence type="ECO:0000256" key="1">
    <source>
        <dbReference type="SAM" id="Phobius"/>
    </source>
</evidence>
<evidence type="ECO:0000313" key="3">
    <source>
        <dbReference type="Proteomes" id="UP000050864"/>
    </source>
</evidence>
<dbReference type="RefSeq" id="WP_057632133.1">
    <property type="nucleotide sequence ID" value="NZ_LDJI01000006.1"/>
</dbReference>
<dbReference type="Proteomes" id="UP000050864">
    <property type="component" value="Unassembled WGS sequence"/>
</dbReference>
<proteinExistence type="predicted"/>
<dbReference type="PATRIC" id="fig|405444.3.peg.3305"/>
<organism evidence="2 3">
    <name type="scientific">Stenotrophomonas humi</name>
    <dbReference type="NCBI Taxonomy" id="405444"/>
    <lineage>
        <taxon>Bacteria</taxon>
        <taxon>Pseudomonadati</taxon>
        <taxon>Pseudomonadota</taxon>
        <taxon>Gammaproteobacteria</taxon>
        <taxon>Lysobacterales</taxon>
        <taxon>Lysobacteraceae</taxon>
        <taxon>Stenotrophomonas</taxon>
    </lineage>
</organism>
<protein>
    <recommendedName>
        <fullName evidence="4">Transmembrane protein</fullName>
    </recommendedName>
</protein>
<keyword evidence="3" id="KW-1185">Reference proteome</keyword>
<comment type="caution">
    <text evidence="2">The sequence shown here is derived from an EMBL/GenBank/DDBJ whole genome shotgun (WGS) entry which is preliminary data.</text>
</comment>
<gene>
    <name evidence="2" type="ORF">ABB26_03205</name>
</gene>
<sequence>MSRYPWSVIVRALVFFLPLLVLYLFSRWSALQAAGQAHRGDGALGIAVLLGAMTLLMLLGFCVDFVVQLARRRTFNWLMDGLLIALLMTPFGWFACNWFGGRDYGVCQIPMALFGRVLEGLGL</sequence>
<evidence type="ECO:0008006" key="4">
    <source>
        <dbReference type="Google" id="ProtNLM"/>
    </source>
</evidence>
<evidence type="ECO:0000313" key="2">
    <source>
        <dbReference type="EMBL" id="KRG65571.1"/>
    </source>
</evidence>
<keyword evidence="1" id="KW-0812">Transmembrane</keyword>
<dbReference type="AlphaFoldDB" id="A0A0R0CK55"/>
<name>A0A0R0CK55_9GAMM</name>
<reference evidence="2 3" key="1">
    <citation type="submission" date="2015-05" db="EMBL/GenBank/DDBJ databases">
        <title>Genome sequencing and analysis of members of genus Stenotrophomonas.</title>
        <authorList>
            <person name="Patil P.P."/>
            <person name="Midha S."/>
            <person name="Patil P.B."/>
        </authorList>
    </citation>
    <scope>NUCLEOTIDE SEQUENCE [LARGE SCALE GENOMIC DNA]</scope>
    <source>
        <strain evidence="2 3">DSM 18929</strain>
    </source>
</reference>
<dbReference type="STRING" id="405444.ABB26_03205"/>
<accession>A0A0R0CK55</accession>
<dbReference type="EMBL" id="LDJI01000006">
    <property type="protein sequence ID" value="KRG65571.1"/>
    <property type="molecule type" value="Genomic_DNA"/>
</dbReference>